<evidence type="ECO:0000313" key="1">
    <source>
        <dbReference type="EMBL" id="KAF8773742.1"/>
    </source>
</evidence>
<reference evidence="1" key="2">
    <citation type="submission" date="2020-06" db="EMBL/GenBank/DDBJ databases">
        <authorList>
            <person name="Sheffer M."/>
        </authorList>
    </citation>
    <scope>NUCLEOTIDE SEQUENCE</scope>
</reference>
<evidence type="ECO:0000313" key="2">
    <source>
        <dbReference type="Proteomes" id="UP000807504"/>
    </source>
</evidence>
<protein>
    <submittedName>
        <fullName evidence="1">Uncharacterized protein</fullName>
    </submittedName>
</protein>
<dbReference type="Proteomes" id="UP000807504">
    <property type="component" value="Unassembled WGS sequence"/>
</dbReference>
<accession>A0A8T0EIL8</accession>
<keyword evidence="2" id="KW-1185">Reference proteome</keyword>
<sequence length="572" mass="65802">MSSREPSWFRAEPFYREVLHFSFRQFGLLSSEIEERLLHYPEEFREAVRTVGRGVFTLQVIIRGGLIPFFIESINVIADVIHEGIYIDFLFFLCQGYLNKDIFNFTLSSMAVVAELIIFLNAFELPLPTYFYPLPWCAIYEHRLRHELEANGGWERLLDEVKLKYIDSNFFQETSLSFINNNVNPYAERPDRYNWPEDPAAFLIERFGVIPRNTTLAMRILRELYKHEQLTPVPGAGAYAVRRMLHIERPEDDWHKRLQWIWGPHVYVVELSLTTLRESEFILDCCGIKDYNGSGDLMSMSLTALHESEFTPDCCSIKDYNGSGDLMFMSLSCWCSFLKMNKSMQPLIEISVKSITPPLQTVNFHSQMQDYFEFQSFLLGNPAVGPRRMDTLTNNAPLTLSTPSSPSVDDLLKRRKHNWKQGEVVTKNVDFNVLKNEIWDSANMLLESARELRKTTEGNRPSYAAVLKSMPTAITKGPVANPCESNDVLLRQKKESTSEENKRKLVNVLIKINSAARITRIAKVSLGSFVIEDPSDADLQALEAELSCLENIKELLKFQSRKGDGHRLSYLI</sequence>
<name>A0A8T0EIL8_ARGBR</name>
<organism evidence="1 2">
    <name type="scientific">Argiope bruennichi</name>
    <name type="common">Wasp spider</name>
    <name type="synonym">Aranea bruennichi</name>
    <dbReference type="NCBI Taxonomy" id="94029"/>
    <lineage>
        <taxon>Eukaryota</taxon>
        <taxon>Metazoa</taxon>
        <taxon>Ecdysozoa</taxon>
        <taxon>Arthropoda</taxon>
        <taxon>Chelicerata</taxon>
        <taxon>Arachnida</taxon>
        <taxon>Araneae</taxon>
        <taxon>Araneomorphae</taxon>
        <taxon>Entelegynae</taxon>
        <taxon>Araneoidea</taxon>
        <taxon>Araneidae</taxon>
        <taxon>Argiope</taxon>
    </lineage>
</organism>
<comment type="caution">
    <text evidence="1">The sequence shown here is derived from an EMBL/GenBank/DDBJ whole genome shotgun (WGS) entry which is preliminary data.</text>
</comment>
<reference evidence="1" key="1">
    <citation type="journal article" date="2020" name="bioRxiv">
        <title>Chromosome-level reference genome of the European wasp spider Argiope bruennichi: a resource for studies on range expansion and evolutionary adaptation.</title>
        <authorList>
            <person name="Sheffer M.M."/>
            <person name="Hoppe A."/>
            <person name="Krehenwinkel H."/>
            <person name="Uhl G."/>
            <person name="Kuss A.W."/>
            <person name="Jensen L."/>
            <person name="Jensen C."/>
            <person name="Gillespie R.G."/>
            <person name="Hoff K.J."/>
            <person name="Prost S."/>
        </authorList>
    </citation>
    <scope>NUCLEOTIDE SEQUENCE</scope>
</reference>
<dbReference type="EMBL" id="JABXBU010002227">
    <property type="protein sequence ID" value="KAF8773742.1"/>
    <property type="molecule type" value="Genomic_DNA"/>
</dbReference>
<proteinExistence type="predicted"/>
<dbReference type="AlphaFoldDB" id="A0A8T0EIL8"/>
<gene>
    <name evidence="1" type="ORF">HNY73_016375</name>
</gene>